<dbReference type="RefSeq" id="WP_118370021.1">
    <property type="nucleotide sequence ID" value="NZ_QRON01000004.1"/>
</dbReference>
<accession>A0A415JX60</accession>
<proteinExistence type="predicted"/>
<organism evidence="1 2">
    <name type="scientific">Agathobacter rectalis</name>
    <dbReference type="NCBI Taxonomy" id="39491"/>
    <lineage>
        <taxon>Bacteria</taxon>
        <taxon>Bacillati</taxon>
        <taxon>Bacillota</taxon>
        <taxon>Clostridia</taxon>
        <taxon>Lachnospirales</taxon>
        <taxon>Lachnospiraceae</taxon>
        <taxon>Agathobacter</taxon>
    </lineage>
</organism>
<gene>
    <name evidence="1" type="ORF">DW028_08235</name>
</gene>
<dbReference type="Proteomes" id="UP000283297">
    <property type="component" value="Unassembled WGS sequence"/>
</dbReference>
<dbReference type="AlphaFoldDB" id="A0A415JX60"/>
<comment type="caution">
    <text evidence="1">The sequence shown here is derived from an EMBL/GenBank/DDBJ whole genome shotgun (WGS) entry which is preliminary data.</text>
</comment>
<sequence>MNDYFIYPKQFQYEKILPKKNTCFMIMPFAQSFNEIYGTIKEETEKNGVICCRADEMNGSQPIVNKIIRGILESQYIIVDITDATANVFYELGIAHSFRDAQSILLIKQEDNKYPFDISHLPTQNYSPNNLFQLKAIIDNFIKSAKTISDFRDALSINDINDNTITNNFIEYIENYFHNDISIYSYILNSCTSKYKIEQVDNAFKKFEILVQQTLKNRISSISDGILKVYIKLIEKCDIDEISRKYVLQFEDMLLLSGIDDQSIIISRKTDLMLALANNNKLLDMCLPWIINYFSQSKSSIIDLNRYKLESFLMNSTSKEVETVIISSLFNDDCHIREHMADIIGAKKINNAYQSLKSRLFIEENWFTVGSIIEAIGRVAPKDDGLHSIESWVKLKGHDIIEQKQFFLLKHIFHALALLDTDSNFFVNKFLKEYGPFFNEAQVGPI</sequence>
<evidence type="ECO:0000313" key="2">
    <source>
        <dbReference type="Proteomes" id="UP000283297"/>
    </source>
</evidence>
<reference evidence="1 2" key="1">
    <citation type="submission" date="2018-08" db="EMBL/GenBank/DDBJ databases">
        <title>A genome reference for cultivated species of the human gut microbiota.</title>
        <authorList>
            <person name="Zou Y."/>
            <person name="Xue W."/>
            <person name="Luo G."/>
        </authorList>
    </citation>
    <scope>NUCLEOTIDE SEQUENCE [LARGE SCALE GENOMIC DNA]</scope>
    <source>
        <strain evidence="1 2">AF38-24</strain>
    </source>
</reference>
<protein>
    <recommendedName>
        <fullName evidence="3">DUF4071 domain-containing protein</fullName>
    </recommendedName>
</protein>
<evidence type="ECO:0000313" key="1">
    <source>
        <dbReference type="EMBL" id="RHL28624.1"/>
    </source>
</evidence>
<evidence type="ECO:0008006" key="3">
    <source>
        <dbReference type="Google" id="ProtNLM"/>
    </source>
</evidence>
<dbReference type="EMBL" id="QRON01000004">
    <property type="protein sequence ID" value="RHL28624.1"/>
    <property type="molecule type" value="Genomic_DNA"/>
</dbReference>
<name>A0A415JX60_9FIRM</name>
<dbReference type="Gene3D" id="3.40.50.450">
    <property type="match status" value="1"/>
</dbReference>